<reference evidence="2 3" key="1">
    <citation type="submission" date="2019-04" db="EMBL/GenBank/DDBJ databases">
        <title>Genome of a novel bacterium Candidatus Jettenia ecosi reconstructed from metagenome of an anammox bioreactor.</title>
        <authorList>
            <person name="Mardanov A.V."/>
            <person name="Beletsky A.V."/>
            <person name="Ravin N.V."/>
            <person name="Botchkova E.A."/>
            <person name="Litti Y.V."/>
            <person name="Nozhevnikova A.N."/>
        </authorList>
    </citation>
    <scope>NUCLEOTIDE SEQUENCE [LARGE SCALE GENOMIC DNA]</scope>
    <source>
        <strain evidence="2">J2</strain>
    </source>
</reference>
<dbReference type="Proteomes" id="UP000319783">
    <property type="component" value="Unassembled WGS sequence"/>
</dbReference>
<evidence type="ECO:0000313" key="3">
    <source>
        <dbReference type="Proteomes" id="UP000319783"/>
    </source>
</evidence>
<proteinExistence type="predicted"/>
<protein>
    <submittedName>
        <fullName evidence="2">Uncharacterized protein</fullName>
    </submittedName>
</protein>
<name>A0A533QAI9_9BACT</name>
<dbReference type="AlphaFoldDB" id="A0A533QAI9"/>
<feature type="region of interest" description="Disordered" evidence="1">
    <location>
        <begin position="91"/>
        <end position="120"/>
    </location>
</feature>
<feature type="compositionally biased region" description="Polar residues" evidence="1">
    <location>
        <begin position="101"/>
        <end position="111"/>
    </location>
</feature>
<gene>
    <name evidence="2" type="ORF">JETT_2010</name>
</gene>
<evidence type="ECO:0000313" key="2">
    <source>
        <dbReference type="EMBL" id="TLD41715.1"/>
    </source>
</evidence>
<evidence type="ECO:0000256" key="1">
    <source>
        <dbReference type="SAM" id="MobiDB-lite"/>
    </source>
</evidence>
<comment type="caution">
    <text evidence="2">The sequence shown here is derived from an EMBL/GenBank/DDBJ whole genome shotgun (WGS) entry which is preliminary data.</text>
</comment>
<dbReference type="EMBL" id="SULG01000038">
    <property type="protein sequence ID" value="TLD41715.1"/>
    <property type="molecule type" value="Genomic_DNA"/>
</dbReference>
<accession>A0A533QAI9</accession>
<organism evidence="2 3">
    <name type="scientific">Candidatus Jettenia ecosi</name>
    <dbReference type="NCBI Taxonomy" id="2494326"/>
    <lineage>
        <taxon>Bacteria</taxon>
        <taxon>Pseudomonadati</taxon>
        <taxon>Planctomycetota</taxon>
        <taxon>Candidatus Brocadiia</taxon>
        <taxon>Candidatus Brocadiales</taxon>
        <taxon>Candidatus Brocadiaceae</taxon>
        <taxon>Candidatus Jettenia</taxon>
    </lineage>
</organism>
<sequence>MKSLKVMVLLVSVFLALTLTLIADEIITNDTILTMVKAGLGEELVITKINTTQNQFDVSTENIVKLKKEGVGENIIKAMIEASATKTNTAKQKAIQKVSPAESSRSEQGTVSREKEQKKSGNVDYDEKDIYYARCNLKVIKGNRITWVNWQSTPTFIPAGTKLKVVKSGDTASVINAETGSSYTLDIGGDGDALLEKFVTKKPIDINQFPADVQSNIRNTVARIGMTKEEVYIAMGPPTNVSSARTKTMTYEDIMGADLWVYARRRAGKSIGVAFDPATGRVNRTEGIWK</sequence>